<evidence type="ECO:0000256" key="3">
    <source>
        <dbReference type="ARBA" id="ARBA00022676"/>
    </source>
</evidence>
<keyword evidence="5 8" id="KW-0812">Transmembrane</keyword>
<feature type="transmembrane region" description="Helical" evidence="8">
    <location>
        <begin position="206"/>
        <end position="225"/>
    </location>
</feature>
<dbReference type="PANTHER" id="PTHR33908:SF11">
    <property type="entry name" value="MEMBRANE PROTEIN"/>
    <property type="match status" value="1"/>
</dbReference>
<dbReference type="GO" id="GO:0005886">
    <property type="term" value="C:plasma membrane"/>
    <property type="evidence" value="ECO:0007669"/>
    <property type="project" value="UniProtKB-SubCell"/>
</dbReference>
<evidence type="ECO:0000256" key="5">
    <source>
        <dbReference type="ARBA" id="ARBA00022692"/>
    </source>
</evidence>
<dbReference type="OrthoDB" id="267840at2"/>
<dbReference type="KEGG" id="tpol:Mal48_18700"/>
<comment type="subcellular location">
    <subcellularLocation>
        <location evidence="1">Cell membrane</location>
        <topology evidence="1">Multi-pass membrane protein</topology>
    </subcellularLocation>
</comment>
<evidence type="ECO:0000256" key="1">
    <source>
        <dbReference type="ARBA" id="ARBA00004651"/>
    </source>
</evidence>
<feature type="domain" description="Glycosyltransferase RgtA/B/C/D-like" evidence="9">
    <location>
        <begin position="188"/>
        <end position="313"/>
    </location>
</feature>
<dbReference type="RefSeq" id="WP_145198016.1">
    <property type="nucleotide sequence ID" value="NZ_CP036267.1"/>
</dbReference>
<feature type="transmembrane region" description="Helical" evidence="8">
    <location>
        <begin position="334"/>
        <end position="354"/>
    </location>
</feature>
<feature type="transmembrane region" description="Helical" evidence="8">
    <location>
        <begin position="28"/>
        <end position="46"/>
    </location>
</feature>
<feature type="transmembrane region" description="Helical" evidence="8">
    <location>
        <begin position="255"/>
        <end position="273"/>
    </location>
</feature>
<accession>A0A517QLW4</accession>
<evidence type="ECO:0000256" key="6">
    <source>
        <dbReference type="ARBA" id="ARBA00022989"/>
    </source>
</evidence>
<feature type="transmembrane region" description="Helical" evidence="8">
    <location>
        <begin position="293"/>
        <end position="313"/>
    </location>
</feature>
<reference evidence="10 11" key="1">
    <citation type="submission" date="2019-02" db="EMBL/GenBank/DDBJ databases">
        <title>Deep-cultivation of Planctomycetes and their phenomic and genomic characterization uncovers novel biology.</title>
        <authorList>
            <person name="Wiegand S."/>
            <person name="Jogler M."/>
            <person name="Boedeker C."/>
            <person name="Pinto D."/>
            <person name="Vollmers J."/>
            <person name="Rivas-Marin E."/>
            <person name="Kohn T."/>
            <person name="Peeters S.H."/>
            <person name="Heuer A."/>
            <person name="Rast P."/>
            <person name="Oberbeckmann S."/>
            <person name="Bunk B."/>
            <person name="Jeske O."/>
            <person name="Meyerdierks A."/>
            <person name="Storesund J.E."/>
            <person name="Kallscheuer N."/>
            <person name="Luecker S."/>
            <person name="Lage O.M."/>
            <person name="Pohl T."/>
            <person name="Merkel B.J."/>
            <person name="Hornburger P."/>
            <person name="Mueller R.-W."/>
            <person name="Bruemmer F."/>
            <person name="Labrenz M."/>
            <person name="Spormann A.M."/>
            <person name="Op den Camp H."/>
            <person name="Overmann J."/>
            <person name="Amann R."/>
            <person name="Jetten M.S.M."/>
            <person name="Mascher T."/>
            <person name="Medema M.H."/>
            <person name="Devos D.P."/>
            <person name="Kaster A.-K."/>
            <person name="Ovreas L."/>
            <person name="Rohde M."/>
            <person name="Galperin M.Y."/>
            <person name="Jogler C."/>
        </authorList>
    </citation>
    <scope>NUCLEOTIDE SEQUENCE [LARGE SCALE GENOMIC DNA]</scope>
    <source>
        <strain evidence="10 11">Mal48</strain>
    </source>
</reference>
<evidence type="ECO:0000256" key="2">
    <source>
        <dbReference type="ARBA" id="ARBA00022475"/>
    </source>
</evidence>
<dbReference type="PANTHER" id="PTHR33908">
    <property type="entry name" value="MANNOSYLTRANSFERASE YKCB-RELATED"/>
    <property type="match status" value="1"/>
</dbReference>
<evidence type="ECO:0000313" key="11">
    <source>
        <dbReference type="Proteomes" id="UP000315724"/>
    </source>
</evidence>
<evidence type="ECO:0000256" key="4">
    <source>
        <dbReference type="ARBA" id="ARBA00022679"/>
    </source>
</evidence>
<keyword evidence="7 8" id="KW-0472">Membrane</keyword>
<evidence type="ECO:0000256" key="7">
    <source>
        <dbReference type="ARBA" id="ARBA00023136"/>
    </source>
</evidence>
<dbReference type="EMBL" id="CP036267">
    <property type="protein sequence ID" value="QDT32623.1"/>
    <property type="molecule type" value="Genomic_DNA"/>
</dbReference>
<evidence type="ECO:0000313" key="10">
    <source>
        <dbReference type="EMBL" id="QDT32623.1"/>
    </source>
</evidence>
<sequence length="618" mass="69399">MSHSFFIEYKALMTNFPQKFGPEFLQRLKFICCVFLGGLGISLLFVSRMEFTAVRAFLDQFSGDGSAEPYTEQVHKNLGWIAFALGVLLSLLSLVIAKISVGVYERCLNSMDVRKRSRNSIRWMKVSVHQNRGWLLGLTFFSFILRWSHLHDPIRFDEAHTFLTYAKSPWFVGISLYQDPNNHVFNTLLIHCSTTIFGNAEWAIRLPAFFAGVLLAPLTFLAGRITVSRDAGIAAGVLVAVSSALIEYSGLGRGYTLICCLTMLNILFAVRILRNQTGWEWWLLTFCSALGLWSIPVMVYSNILVWGWLLYQGMLASRRKSRRKLHRLRFMRRWSTAVGVTCLLALGFYLPVIATSGVHSLTGQGFVQETSLSEFLMSLVNGLVEGLSFWLRDWSFPAVFLLFGLGTIGLVAAKSVRQSLEQIFALLIPGAICLLLLVFQRVVPPPRVGLFLIPLFAIYSGRGYALLLSGRERPRRNFLRAVWFALIVILPVMQQLQHRSIRNSSETGVCPDAAEIVQFLQQEIEAGHVAANASIITVSPASAPIVYYFSRNDSSLEYFSRPTRENAHESIVVVGHGGQQSVSSVLTELGINDLVDSDDFEVYKQFQTVTLYRLPSEN</sequence>
<protein>
    <recommendedName>
        <fullName evidence="9">Glycosyltransferase RgtA/B/C/D-like domain-containing protein</fullName>
    </recommendedName>
</protein>
<feature type="transmembrane region" description="Helical" evidence="8">
    <location>
        <begin position="424"/>
        <end position="442"/>
    </location>
</feature>
<organism evidence="10 11">
    <name type="scientific">Thalassoglobus polymorphus</name>
    <dbReference type="NCBI Taxonomy" id="2527994"/>
    <lineage>
        <taxon>Bacteria</taxon>
        <taxon>Pseudomonadati</taxon>
        <taxon>Planctomycetota</taxon>
        <taxon>Planctomycetia</taxon>
        <taxon>Planctomycetales</taxon>
        <taxon>Planctomycetaceae</taxon>
        <taxon>Thalassoglobus</taxon>
    </lineage>
</organism>
<keyword evidence="2" id="KW-1003">Cell membrane</keyword>
<evidence type="ECO:0000259" key="9">
    <source>
        <dbReference type="Pfam" id="PF13231"/>
    </source>
</evidence>
<feature type="transmembrane region" description="Helical" evidence="8">
    <location>
        <begin position="478"/>
        <end position="496"/>
    </location>
</feature>
<gene>
    <name evidence="10" type="ORF">Mal48_18700</name>
</gene>
<dbReference type="AlphaFoldDB" id="A0A517QLW4"/>
<evidence type="ECO:0000256" key="8">
    <source>
        <dbReference type="SAM" id="Phobius"/>
    </source>
</evidence>
<keyword evidence="6 8" id="KW-1133">Transmembrane helix</keyword>
<feature type="transmembrane region" description="Helical" evidence="8">
    <location>
        <begin position="448"/>
        <end position="466"/>
    </location>
</feature>
<dbReference type="Pfam" id="PF13231">
    <property type="entry name" value="PMT_2"/>
    <property type="match status" value="1"/>
</dbReference>
<feature type="transmembrane region" description="Helical" evidence="8">
    <location>
        <begin position="78"/>
        <end position="101"/>
    </location>
</feature>
<keyword evidence="11" id="KW-1185">Reference proteome</keyword>
<name>A0A517QLW4_9PLAN</name>
<dbReference type="InterPro" id="IPR050297">
    <property type="entry name" value="LipidA_mod_glycosyltrf_83"/>
</dbReference>
<dbReference type="GO" id="GO:0016763">
    <property type="term" value="F:pentosyltransferase activity"/>
    <property type="evidence" value="ECO:0007669"/>
    <property type="project" value="TreeGrafter"/>
</dbReference>
<dbReference type="InterPro" id="IPR038731">
    <property type="entry name" value="RgtA/B/C-like"/>
</dbReference>
<keyword evidence="3" id="KW-0328">Glycosyltransferase</keyword>
<keyword evidence="4" id="KW-0808">Transferase</keyword>
<proteinExistence type="predicted"/>
<feature type="transmembrane region" description="Helical" evidence="8">
    <location>
        <begin position="394"/>
        <end position="412"/>
    </location>
</feature>
<dbReference type="Proteomes" id="UP000315724">
    <property type="component" value="Chromosome"/>
</dbReference>
<dbReference type="GO" id="GO:0009103">
    <property type="term" value="P:lipopolysaccharide biosynthetic process"/>
    <property type="evidence" value="ECO:0007669"/>
    <property type="project" value="UniProtKB-ARBA"/>
</dbReference>